<evidence type="ECO:0000313" key="5">
    <source>
        <dbReference type="EMBL" id="CAB4619112.1"/>
    </source>
</evidence>
<keyword evidence="2" id="KW-0378">Hydrolase</keyword>
<evidence type="ECO:0000256" key="1">
    <source>
        <dbReference type="ARBA" id="ARBA00009865"/>
    </source>
</evidence>
<proteinExistence type="inferred from homology"/>
<dbReference type="AlphaFoldDB" id="A0A6J6HYH5"/>
<dbReference type="GO" id="GO:0005975">
    <property type="term" value="P:carbohydrate metabolic process"/>
    <property type="evidence" value="ECO:0007669"/>
    <property type="project" value="InterPro"/>
</dbReference>
<organism evidence="5">
    <name type="scientific">freshwater metagenome</name>
    <dbReference type="NCBI Taxonomy" id="449393"/>
    <lineage>
        <taxon>unclassified sequences</taxon>
        <taxon>metagenomes</taxon>
        <taxon>ecological metagenomes</taxon>
    </lineage>
</organism>
<evidence type="ECO:0000256" key="3">
    <source>
        <dbReference type="ARBA" id="ARBA00023277"/>
    </source>
</evidence>
<comment type="similarity">
    <text evidence="1">Belongs to the glycosyl hydrolase 43 family.</text>
</comment>
<evidence type="ECO:0000256" key="2">
    <source>
        <dbReference type="ARBA" id="ARBA00022801"/>
    </source>
</evidence>
<accession>A0A6J6HYH5</accession>
<dbReference type="PANTHER" id="PTHR43772:SF2">
    <property type="entry name" value="PUTATIVE (AFU_ORTHOLOGUE AFUA_2G04480)-RELATED"/>
    <property type="match status" value="1"/>
</dbReference>
<dbReference type="GO" id="GO:0004553">
    <property type="term" value="F:hydrolase activity, hydrolyzing O-glycosyl compounds"/>
    <property type="evidence" value="ECO:0007669"/>
    <property type="project" value="InterPro"/>
</dbReference>
<dbReference type="Gene3D" id="2.115.10.20">
    <property type="entry name" value="Glycosyl hydrolase domain, family 43"/>
    <property type="match status" value="1"/>
</dbReference>
<keyword evidence="4" id="KW-0326">Glycosidase</keyword>
<evidence type="ECO:0000256" key="4">
    <source>
        <dbReference type="ARBA" id="ARBA00023295"/>
    </source>
</evidence>
<dbReference type="SUPFAM" id="SSF75005">
    <property type="entry name" value="Arabinanase/levansucrase/invertase"/>
    <property type="match status" value="1"/>
</dbReference>
<dbReference type="InterPro" id="IPR052176">
    <property type="entry name" value="Glycosyl_Hydrlase_43_Enz"/>
</dbReference>
<reference evidence="5" key="1">
    <citation type="submission" date="2020-05" db="EMBL/GenBank/DDBJ databases">
        <authorList>
            <person name="Chiriac C."/>
            <person name="Salcher M."/>
            <person name="Ghai R."/>
            <person name="Kavagutti S V."/>
        </authorList>
    </citation>
    <scope>NUCLEOTIDE SEQUENCE</scope>
</reference>
<protein>
    <submittedName>
        <fullName evidence="5">Unannotated protein</fullName>
    </submittedName>
</protein>
<sequence length="437" mass="48968">MANPIISTIFAADPSAHVFNGRVYVYVSYEEPGTNTYDSMASYHCVSSDDLQNWVDHGRILSLRDVPWALSHMWAIDGNYWQGKYYLVFCAIDNETSTFKTGLGVSDRPEGPFKDLGSIDGVEWGQDPSLYIWNETPYLLWGGRGSILIAELNNDLRSVKPETIRDLSVDINGYEGPFLHEREGIFYLTYPALENEKWPQRMSFATSDNPLGPYRYGGVFIPEYEGNSGTIHGSVIEFKGDWYSFYHSGFISGTPTNRSLMLDRIEHDAEGNILPFIPTRTGAFEGQGSTVVILDAAAAPLASGRLHGTKVATDDSDFTGHGYVTGLVQQEYGVSVLVDNGLEREYEIFIRYRSEVDRVSRVVAAKQLFYDGNQNQDYDQYINRGTIFPATPSWKELSIGKLTLRPGEHEIRISNSHNLANGENGIEIDYVKLVPTI</sequence>
<name>A0A6J6HYH5_9ZZZZ</name>
<dbReference type="PANTHER" id="PTHR43772">
    <property type="entry name" value="ENDO-1,4-BETA-XYLANASE"/>
    <property type="match status" value="1"/>
</dbReference>
<keyword evidence="3" id="KW-0119">Carbohydrate metabolism</keyword>
<dbReference type="InterPro" id="IPR023296">
    <property type="entry name" value="Glyco_hydro_beta-prop_sf"/>
</dbReference>
<dbReference type="Gene3D" id="2.60.120.260">
    <property type="entry name" value="Galactose-binding domain-like"/>
    <property type="match status" value="1"/>
</dbReference>
<dbReference type="InterPro" id="IPR006710">
    <property type="entry name" value="Glyco_hydro_43"/>
</dbReference>
<dbReference type="Pfam" id="PF04616">
    <property type="entry name" value="Glyco_hydro_43"/>
    <property type="match status" value="1"/>
</dbReference>
<dbReference type="CDD" id="cd08990">
    <property type="entry name" value="GH43_AXH_like"/>
    <property type="match status" value="1"/>
</dbReference>
<dbReference type="EMBL" id="CAEZVD010000026">
    <property type="protein sequence ID" value="CAB4619112.1"/>
    <property type="molecule type" value="Genomic_DNA"/>
</dbReference>
<gene>
    <name evidence="5" type="ORF">UFOPK1909_00420</name>
</gene>